<dbReference type="AlphaFoldDB" id="A0A0D8B8X9"/>
<reference evidence="1 2" key="2">
    <citation type="journal article" date="2016" name="Genome Announc.">
        <title>Permanent Draft Genome Sequences for Two Variants of Frankia sp. Strain CpI1, the First Frankia Strain Isolated from Root Nodules of Comptonia peregrina.</title>
        <authorList>
            <person name="Oshone R."/>
            <person name="Hurst S.G.IV."/>
            <person name="Abebe-Akele F."/>
            <person name="Simpson S."/>
            <person name="Morris K."/>
            <person name="Thomas W.K."/>
            <person name="Tisa L.S."/>
        </authorList>
    </citation>
    <scope>NUCLEOTIDE SEQUENCE [LARGE SCALE GENOMIC DNA]</scope>
    <source>
        <strain evidence="2">CpI1-S</strain>
    </source>
</reference>
<protein>
    <submittedName>
        <fullName evidence="1">Uncharacterized protein</fullName>
    </submittedName>
</protein>
<keyword evidence="2" id="KW-1185">Reference proteome</keyword>
<dbReference type="PATRIC" id="fig|1502723.3.peg.5367"/>
<gene>
    <name evidence="1" type="ORF">FF36_05162</name>
</gene>
<accession>A0A0D8B8X9</accession>
<dbReference type="OrthoDB" id="4246104at2"/>
<name>A0A0D8B8X9_9ACTN</name>
<organism evidence="1 2">
    <name type="scientific">Frankia torreyi</name>
    <dbReference type="NCBI Taxonomy" id="1856"/>
    <lineage>
        <taxon>Bacteria</taxon>
        <taxon>Bacillati</taxon>
        <taxon>Actinomycetota</taxon>
        <taxon>Actinomycetes</taxon>
        <taxon>Frankiales</taxon>
        <taxon>Frankiaceae</taxon>
        <taxon>Frankia</taxon>
    </lineage>
</organism>
<evidence type="ECO:0000313" key="2">
    <source>
        <dbReference type="Proteomes" id="UP000032545"/>
    </source>
</evidence>
<dbReference type="EMBL" id="JYFN01000057">
    <property type="protein sequence ID" value="KJE20570.1"/>
    <property type="molecule type" value="Genomic_DNA"/>
</dbReference>
<comment type="caution">
    <text evidence="1">The sequence shown here is derived from an EMBL/GenBank/DDBJ whole genome shotgun (WGS) entry which is preliminary data.</text>
</comment>
<dbReference type="RefSeq" id="WP_052681413.1">
    <property type="nucleotide sequence ID" value="NZ_JYFN01000057.1"/>
</dbReference>
<dbReference type="Proteomes" id="UP000032545">
    <property type="component" value="Unassembled WGS sequence"/>
</dbReference>
<evidence type="ECO:0000313" key="1">
    <source>
        <dbReference type="EMBL" id="KJE20570.1"/>
    </source>
</evidence>
<reference evidence="2" key="1">
    <citation type="submission" date="2015-02" db="EMBL/GenBank/DDBJ databases">
        <title>Draft Genome of Frankia sp. CpI1-S.</title>
        <authorList>
            <person name="Oshone R.T."/>
            <person name="Ngom M."/>
            <person name="Ghodhbane-Gtari F."/>
            <person name="Gtari M."/>
            <person name="Morris K."/>
            <person name="Thomas K."/>
            <person name="Sen A."/>
            <person name="Tisa L.S."/>
        </authorList>
    </citation>
    <scope>NUCLEOTIDE SEQUENCE [LARGE SCALE GENOMIC DNA]</scope>
    <source>
        <strain evidence="2">CpI1-S</strain>
    </source>
</reference>
<proteinExistence type="predicted"/>
<sequence length="173" mass="18146">MTITADTATSITTVAPVPPTVSDHTISVATAAAELAVKEDTVRRYARAGRLVPLAGGISANSVATYAAARTVNITRTRFKPAHTYQPATPIEAACVAYNAGVEARRAADRTLRPAQKTLKAVGPGEYGPWAVEMVPSGRETVDLDAVTRILTGLGMDVPMKAVADTLRVTWTG</sequence>